<evidence type="ECO:0000256" key="1">
    <source>
        <dbReference type="SAM" id="MobiDB-lite"/>
    </source>
</evidence>
<keyword evidence="3" id="KW-1185">Reference proteome</keyword>
<dbReference type="Proteomes" id="UP000799772">
    <property type="component" value="Unassembled WGS sequence"/>
</dbReference>
<evidence type="ECO:0000313" key="3">
    <source>
        <dbReference type="Proteomes" id="UP000799772"/>
    </source>
</evidence>
<feature type="region of interest" description="Disordered" evidence="1">
    <location>
        <begin position="107"/>
        <end position="126"/>
    </location>
</feature>
<dbReference type="AlphaFoldDB" id="A0A9P4MDU6"/>
<proteinExistence type="predicted"/>
<sequence>MPRKASTTAPAVRIRENQRRARARRKELIDDLKIRIRNYETQGITATAQVQKAAQKVLLENRGLRALLAEKGVLPAEIEAFLHGCHYDASFTAALQTPEPVDIADTRSQAASSVDLQQSAETHASDATNQLVSAASTPAAPMDIECKSASEAGKDGEFTASSPDTELRCGEQPEEDLERGSPLPNFLGPVSDCYCPDIESVAGQAQSSETECSVAANILAGFRGHGDIEQARAELGCPDTAQCSITNAALLHALDSEHASNTPHAMHMSR</sequence>
<evidence type="ECO:0000313" key="2">
    <source>
        <dbReference type="EMBL" id="KAF2103812.1"/>
    </source>
</evidence>
<name>A0A9P4MDU6_9PEZI</name>
<organism evidence="2 3">
    <name type="scientific">Rhizodiscina lignyota</name>
    <dbReference type="NCBI Taxonomy" id="1504668"/>
    <lineage>
        <taxon>Eukaryota</taxon>
        <taxon>Fungi</taxon>
        <taxon>Dikarya</taxon>
        <taxon>Ascomycota</taxon>
        <taxon>Pezizomycotina</taxon>
        <taxon>Dothideomycetes</taxon>
        <taxon>Pleosporomycetidae</taxon>
        <taxon>Aulographales</taxon>
        <taxon>Rhizodiscinaceae</taxon>
        <taxon>Rhizodiscina</taxon>
    </lineage>
</organism>
<dbReference type="PANTHER" id="PTHR42070">
    <property type="entry name" value="FILAMENT ASSOCIATED PROTEIN, PUTATIVE (AFU_ORTHOLOGUE AFUA_8G06630)-RELATED"/>
    <property type="match status" value="1"/>
</dbReference>
<comment type="caution">
    <text evidence="2">The sequence shown here is derived from an EMBL/GenBank/DDBJ whole genome shotgun (WGS) entry which is preliminary data.</text>
</comment>
<accession>A0A9P4MDU6</accession>
<dbReference type="CDD" id="cd14688">
    <property type="entry name" value="bZIP_YAP"/>
    <property type="match status" value="1"/>
</dbReference>
<evidence type="ECO:0008006" key="4">
    <source>
        <dbReference type="Google" id="ProtNLM"/>
    </source>
</evidence>
<protein>
    <recommendedName>
        <fullName evidence="4">BZIP domain-containing protein</fullName>
    </recommendedName>
</protein>
<dbReference type="OrthoDB" id="4505928at2759"/>
<gene>
    <name evidence="2" type="ORF">NA57DRAFT_50680</name>
</gene>
<feature type="region of interest" description="Disordered" evidence="1">
    <location>
        <begin position="149"/>
        <end position="181"/>
    </location>
</feature>
<reference evidence="2" key="1">
    <citation type="journal article" date="2020" name="Stud. Mycol.">
        <title>101 Dothideomycetes genomes: a test case for predicting lifestyles and emergence of pathogens.</title>
        <authorList>
            <person name="Haridas S."/>
            <person name="Albert R."/>
            <person name="Binder M."/>
            <person name="Bloem J."/>
            <person name="Labutti K."/>
            <person name="Salamov A."/>
            <person name="Andreopoulos B."/>
            <person name="Baker S."/>
            <person name="Barry K."/>
            <person name="Bills G."/>
            <person name="Bluhm B."/>
            <person name="Cannon C."/>
            <person name="Castanera R."/>
            <person name="Culley D."/>
            <person name="Daum C."/>
            <person name="Ezra D."/>
            <person name="Gonzalez J."/>
            <person name="Henrissat B."/>
            <person name="Kuo A."/>
            <person name="Liang C."/>
            <person name="Lipzen A."/>
            <person name="Lutzoni F."/>
            <person name="Magnuson J."/>
            <person name="Mondo S."/>
            <person name="Nolan M."/>
            <person name="Ohm R."/>
            <person name="Pangilinan J."/>
            <person name="Park H.-J."/>
            <person name="Ramirez L."/>
            <person name="Alfaro M."/>
            <person name="Sun H."/>
            <person name="Tritt A."/>
            <person name="Yoshinaga Y."/>
            <person name="Zwiers L.-H."/>
            <person name="Turgeon B."/>
            <person name="Goodwin S."/>
            <person name="Spatafora J."/>
            <person name="Crous P."/>
            <person name="Grigoriev I."/>
        </authorList>
    </citation>
    <scope>NUCLEOTIDE SEQUENCE</scope>
    <source>
        <strain evidence="2">CBS 133067</strain>
    </source>
</reference>
<dbReference type="PANTHER" id="PTHR42070:SF1">
    <property type="entry name" value="FILAMENT ASSOCIATED PROTEIN, PUTATIVE (AFU_ORTHOLOGUE AFUA_8G06630)-RELATED"/>
    <property type="match status" value="1"/>
</dbReference>
<dbReference type="EMBL" id="ML978121">
    <property type="protein sequence ID" value="KAF2103812.1"/>
    <property type="molecule type" value="Genomic_DNA"/>
</dbReference>